<sequence>MTLKRPIRFLIQILVLFICSVTVLRILVEIFSIIIINLGIWTDKLLKLLGLG</sequence>
<dbReference type="RefSeq" id="WP_012547253.1">
    <property type="nucleotide sequence ID" value="NC_011297.1"/>
</dbReference>
<dbReference type="KEGG" id="dth:DICTH_1810"/>
<accession>B5YB93</accession>
<reference evidence="2 3" key="1">
    <citation type="journal article" date="2014" name="Genome Announc.">
        <title>Complete Genome Sequence of the Extreme Thermophile Dictyoglomus thermophilum H-6-12.</title>
        <authorList>
            <person name="Coil D.A."/>
            <person name="Badger J.H."/>
            <person name="Forberger H.C."/>
            <person name="Riggs F."/>
            <person name="Madupu R."/>
            <person name="Fedorova N."/>
            <person name="Ward N."/>
            <person name="Robb F.T."/>
            <person name="Eisen J.A."/>
        </authorList>
    </citation>
    <scope>NUCLEOTIDE SEQUENCE [LARGE SCALE GENOMIC DNA]</scope>
    <source>
        <strain evidence="3">ATCC 35947 / DSM 3960 / H-6-12</strain>
    </source>
</reference>
<dbReference type="AlphaFoldDB" id="B5YB93"/>
<organism evidence="2 3">
    <name type="scientific">Dictyoglomus thermophilum (strain ATCC 35947 / DSM 3960 / H-6-12)</name>
    <dbReference type="NCBI Taxonomy" id="309799"/>
    <lineage>
        <taxon>Bacteria</taxon>
        <taxon>Pseudomonadati</taxon>
        <taxon>Dictyoglomota</taxon>
        <taxon>Dictyoglomia</taxon>
        <taxon>Dictyoglomales</taxon>
        <taxon>Dictyoglomaceae</taxon>
        <taxon>Dictyoglomus</taxon>
    </lineage>
</organism>
<proteinExistence type="predicted"/>
<dbReference type="EMBL" id="CP001146">
    <property type="protein sequence ID" value="ACI18621.1"/>
    <property type="molecule type" value="Genomic_DNA"/>
</dbReference>
<dbReference type="PaxDb" id="309799-DICTH_1810"/>
<keyword evidence="1" id="KW-1133">Transmembrane helix</keyword>
<evidence type="ECO:0000313" key="3">
    <source>
        <dbReference type="Proteomes" id="UP000001733"/>
    </source>
</evidence>
<evidence type="ECO:0000256" key="1">
    <source>
        <dbReference type="SAM" id="Phobius"/>
    </source>
</evidence>
<feature type="transmembrane region" description="Helical" evidence="1">
    <location>
        <begin position="9"/>
        <end position="42"/>
    </location>
</feature>
<keyword evidence="3" id="KW-1185">Reference proteome</keyword>
<evidence type="ECO:0000313" key="2">
    <source>
        <dbReference type="EMBL" id="ACI18621.1"/>
    </source>
</evidence>
<keyword evidence="1" id="KW-0812">Transmembrane</keyword>
<dbReference type="STRING" id="309799.DICTH_1810"/>
<protein>
    <submittedName>
        <fullName evidence="2">Uncharacterized protein</fullName>
    </submittedName>
</protein>
<keyword evidence="1" id="KW-0472">Membrane</keyword>
<dbReference type="HOGENOM" id="CLU_205140_0_0_0"/>
<gene>
    <name evidence="2" type="ordered locus">DICTH_1810</name>
</gene>
<name>B5YB93_DICT6</name>
<dbReference type="Proteomes" id="UP000001733">
    <property type="component" value="Chromosome"/>
</dbReference>